<keyword evidence="2" id="KW-0472">Membrane</keyword>
<feature type="compositionally biased region" description="Polar residues" evidence="1">
    <location>
        <begin position="1"/>
        <end position="17"/>
    </location>
</feature>
<name>A0A7G9YG25_9EURY</name>
<feature type="region of interest" description="Disordered" evidence="1">
    <location>
        <begin position="1"/>
        <end position="20"/>
    </location>
</feature>
<evidence type="ECO:0000313" key="3">
    <source>
        <dbReference type="EMBL" id="QNO46959.1"/>
    </source>
</evidence>
<gene>
    <name evidence="3" type="ORF">CLAIAILK_00020</name>
</gene>
<dbReference type="EMBL" id="MT631236">
    <property type="protein sequence ID" value="QNO46959.1"/>
    <property type="molecule type" value="Genomic_DNA"/>
</dbReference>
<dbReference type="AlphaFoldDB" id="A0A7G9YG25"/>
<evidence type="ECO:0000256" key="2">
    <source>
        <dbReference type="SAM" id="Phobius"/>
    </source>
</evidence>
<proteinExistence type="predicted"/>
<sequence length="45" mass="4548">METKQQNKANGRKTMTGTRIAHPRAGGIVALLVLGAGTAAGVTSL</sequence>
<feature type="transmembrane region" description="Helical" evidence="2">
    <location>
        <begin position="21"/>
        <end position="42"/>
    </location>
</feature>
<keyword evidence="2" id="KW-0812">Transmembrane</keyword>
<reference evidence="3" key="1">
    <citation type="submission" date="2020-06" db="EMBL/GenBank/DDBJ databases">
        <title>Unique genomic features of the anaerobic methanotrophic archaea.</title>
        <authorList>
            <person name="Chadwick G.L."/>
            <person name="Skennerton C.T."/>
            <person name="Laso-Perez R."/>
            <person name="Leu A.O."/>
            <person name="Speth D.R."/>
            <person name="Yu H."/>
            <person name="Morgan-Lang C."/>
            <person name="Hatzenpichler R."/>
            <person name="Goudeau D."/>
            <person name="Malmstrom R."/>
            <person name="Brazelton W.J."/>
            <person name="Woyke T."/>
            <person name="Hallam S.J."/>
            <person name="Tyson G.W."/>
            <person name="Wegener G."/>
            <person name="Boetius A."/>
            <person name="Orphan V."/>
        </authorList>
    </citation>
    <scope>NUCLEOTIDE SEQUENCE</scope>
</reference>
<organism evidence="3">
    <name type="scientific">Candidatus Methanogaster sp. ANME-2c ERB4</name>
    <dbReference type="NCBI Taxonomy" id="2759911"/>
    <lineage>
        <taxon>Archaea</taxon>
        <taxon>Methanobacteriati</taxon>
        <taxon>Methanobacteriota</taxon>
        <taxon>Stenosarchaea group</taxon>
        <taxon>Methanomicrobia</taxon>
        <taxon>Methanosarcinales</taxon>
        <taxon>ANME-2 cluster</taxon>
        <taxon>Candidatus Methanogasteraceae</taxon>
        <taxon>Candidatus Methanogaster</taxon>
    </lineage>
</organism>
<keyword evidence="2" id="KW-1133">Transmembrane helix</keyword>
<accession>A0A7G9YG25</accession>
<protein>
    <submittedName>
        <fullName evidence="3">Uncharacterized protein</fullName>
    </submittedName>
</protein>
<evidence type="ECO:0000256" key="1">
    <source>
        <dbReference type="SAM" id="MobiDB-lite"/>
    </source>
</evidence>